<evidence type="ECO:0000256" key="3">
    <source>
        <dbReference type="ARBA" id="ARBA00022691"/>
    </source>
</evidence>
<accession>A0A1C5K1Z7</accession>
<dbReference type="Gene3D" id="3.40.50.150">
    <property type="entry name" value="Vaccinia Virus protein VP39"/>
    <property type="match status" value="1"/>
</dbReference>
<dbReference type="GO" id="GO:0008168">
    <property type="term" value="F:methyltransferase activity"/>
    <property type="evidence" value="ECO:0007669"/>
    <property type="project" value="UniProtKB-KW"/>
</dbReference>
<dbReference type="PANTHER" id="PTHR43464:SF19">
    <property type="entry name" value="UBIQUINONE BIOSYNTHESIS O-METHYLTRANSFERASE, MITOCHONDRIAL"/>
    <property type="match status" value="1"/>
</dbReference>
<evidence type="ECO:0000256" key="1">
    <source>
        <dbReference type="ARBA" id="ARBA00022603"/>
    </source>
</evidence>
<keyword evidence="6" id="KW-1185">Reference proteome</keyword>
<dbReference type="OrthoDB" id="5566900at2"/>
<evidence type="ECO:0000313" key="6">
    <source>
        <dbReference type="Proteomes" id="UP000198221"/>
    </source>
</evidence>
<dbReference type="PANTHER" id="PTHR43464">
    <property type="entry name" value="METHYLTRANSFERASE"/>
    <property type="match status" value="1"/>
</dbReference>
<dbReference type="InterPro" id="IPR029063">
    <property type="entry name" value="SAM-dependent_MTases_sf"/>
</dbReference>
<keyword evidence="2 5" id="KW-0808">Transferase</keyword>
<dbReference type="AlphaFoldDB" id="A0A1C5K1Z7"/>
<dbReference type="RefSeq" id="WP_089015292.1">
    <property type="nucleotide sequence ID" value="NZ_LT607754.1"/>
</dbReference>
<dbReference type="Proteomes" id="UP000198221">
    <property type="component" value="Chromosome I"/>
</dbReference>
<keyword evidence="1 5" id="KW-0489">Methyltransferase</keyword>
<feature type="domain" description="Methyltransferase" evidence="4">
    <location>
        <begin position="64"/>
        <end position="153"/>
    </location>
</feature>
<evidence type="ECO:0000313" key="5">
    <source>
        <dbReference type="EMBL" id="SCG76601.1"/>
    </source>
</evidence>
<keyword evidence="3" id="KW-0949">S-adenosyl-L-methionine</keyword>
<dbReference type="CDD" id="cd02440">
    <property type="entry name" value="AdoMet_MTases"/>
    <property type="match status" value="1"/>
</dbReference>
<sequence>MTLLSAEDNAAYWNRRHLTEGDLRSGGDMSYDEGTNRMFYVLRLGLLLDIIGHNADPVAPLQLLDAGCGKGWFSRQLARFGHQVDGIDASESAIAHCRAQGGPARFHLAALSAWRSPWFYDVVLAVDVLFHVLDDDEWEASVRNLASLVGLGGRLVLSDWGEPGDRVFGDYQVVRGTDRYLAMLRECGLRAEGWRPYAFRQNPIGFHVFVREH</sequence>
<proteinExistence type="predicted"/>
<name>A0A1C5K1Z7_9ACTN</name>
<dbReference type="SUPFAM" id="SSF53335">
    <property type="entry name" value="S-adenosyl-L-methionine-dependent methyltransferases"/>
    <property type="match status" value="1"/>
</dbReference>
<evidence type="ECO:0000259" key="4">
    <source>
        <dbReference type="Pfam" id="PF13649"/>
    </source>
</evidence>
<gene>
    <name evidence="5" type="ORF">GA0070613_6039</name>
</gene>
<reference evidence="6" key="1">
    <citation type="submission" date="2016-06" db="EMBL/GenBank/DDBJ databases">
        <authorList>
            <person name="Varghese N."/>
            <person name="Submissions Spin"/>
        </authorList>
    </citation>
    <scope>NUCLEOTIDE SEQUENCE [LARGE SCALE GENOMIC DNA]</scope>
    <source>
        <strain evidence="6">DSM 43819</strain>
    </source>
</reference>
<evidence type="ECO:0000256" key="2">
    <source>
        <dbReference type="ARBA" id="ARBA00022679"/>
    </source>
</evidence>
<dbReference type="InterPro" id="IPR041698">
    <property type="entry name" value="Methyltransf_25"/>
</dbReference>
<protein>
    <submittedName>
        <fullName evidence="5">Methyltransferase domain-containing protein</fullName>
    </submittedName>
</protein>
<dbReference type="Pfam" id="PF13649">
    <property type="entry name" value="Methyltransf_25"/>
    <property type="match status" value="1"/>
</dbReference>
<dbReference type="EMBL" id="LT607754">
    <property type="protein sequence ID" value="SCG76601.1"/>
    <property type="molecule type" value="Genomic_DNA"/>
</dbReference>
<organism evidence="5 6">
    <name type="scientific">Micromonospora inositola</name>
    <dbReference type="NCBI Taxonomy" id="47865"/>
    <lineage>
        <taxon>Bacteria</taxon>
        <taxon>Bacillati</taxon>
        <taxon>Actinomycetota</taxon>
        <taxon>Actinomycetes</taxon>
        <taxon>Micromonosporales</taxon>
        <taxon>Micromonosporaceae</taxon>
        <taxon>Micromonospora</taxon>
    </lineage>
</organism>
<dbReference type="GO" id="GO:0032259">
    <property type="term" value="P:methylation"/>
    <property type="evidence" value="ECO:0007669"/>
    <property type="project" value="UniProtKB-KW"/>
</dbReference>